<dbReference type="RefSeq" id="WP_098221834.1">
    <property type="nucleotide sequence ID" value="NZ_NUUZ01000159.1"/>
</dbReference>
<feature type="transmembrane region" description="Helical" evidence="1">
    <location>
        <begin position="108"/>
        <end position="126"/>
    </location>
</feature>
<feature type="transmembrane region" description="Helical" evidence="1">
    <location>
        <begin position="80"/>
        <end position="102"/>
    </location>
</feature>
<accession>A0ABD6RVZ7</accession>
<reference evidence="2 3" key="1">
    <citation type="submission" date="2017-09" db="EMBL/GenBank/DDBJ databases">
        <title>Large-scale bioinformatics analysis of Bacillus genomes uncovers conserved roles of natural products in bacterial physiology.</title>
        <authorList>
            <consortium name="Agbiome Team Llc"/>
            <person name="Bleich R.M."/>
            <person name="Kirk G.J."/>
            <person name="Santa Maria K.C."/>
            <person name="Allen S.E."/>
            <person name="Farag S."/>
            <person name="Shank E.A."/>
            <person name="Bowers A."/>
        </authorList>
    </citation>
    <scope>NUCLEOTIDE SEQUENCE [LARGE SCALE GENOMIC DNA]</scope>
    <source>
        <strain evidence="2 3">AFS005140</strain>
    </source>
</reference>
<evidence type="ECO:0000313" key="3">
    <source>
        <dbReference type="Proteomes" id="UP000219897"/>
    </source>
</evidence>
<keyword evidence="1" id="KW-1133">Transmembrane helix</keyword>
<feature type="transmembrane region" description="Helical" evidence="1">
    <location>
        <begin position="12"/>
        <end position="32"/>
    </location>
</feature>
<keyword evidence="1" id="KW-0472">Membrane</keyword>
<gene>
    <name evidence="2" type="ORF">CN495_30405</name>
</gene>
<evidence type="ECO:0000313" key="2">
    <source>
        <dbReference type="EMBL" id="PER43894.1"/>
    </source>
</evidence>
<keyword evidence="1" id="KW-0812">Transmembrane</keyword>
<sequence>MITLLTLIKFVVSYAASLFAFIFGWFLISYIFNPSFIHPDVLHGFIKTIVTYGSIPALIACLLGEVLYRKIKRCREFQFGIPLFIGLAFIYTLIPFLFLFLFTFTFSHFFDFVAPVIMGSLAFYLVRRKI</sequence>
<protein>
    <recommendedName>
        <fullName evidence="4">Group-specific protein</fullName>
    </recommendedName>
</protein>
<evidence type="ECO:0008006" key="4">
    <source>
        <dbReference type="Google" id="ProtNLM"/>
    </source>
</evidence>
<evidence type="ECO:0000256" key="1">
    <source>
        <dbReference type="SAM" id="Phobius"/>
    </source>
</evidence>
<organism evidence="2 3">
    <name type="scientific">Bacillus thuringiensis</name>
    <dbReference type="NCBI Taxonomy" id="1428"/>
    <lineage>
        <taxon>Bacteria</taxon>
        <taxon>Bacillati</taxon>
        <taxon>Bacillota</taxon>
        <taxon>Bacilli</taxon>
        <taxon>Bacillales</taxon>
        <taxon>Bacillaceae</taxon>
        <taxon>Bacillus</taxon>
        <taxon>Bacillus cereus group</taxon>
    </lineage>
</organism>
<proteinExistence type="predicted"/>
<dbReference type="EMBL" id="NTYF01000165">
    <property type="protein sequence ID" value="PER43894.1"/>
    <property type="molecule type" value="Genomic_DNA"/>
</dbReference>
<feature type="transmembrane region" description="Helical" evidence="1">
    <location>
        <begin position="44"/>
        <end position="68"/>
    </location>
</feature>
<name>A0ABD6RVZ7_BACTU</name>
<dbReference type="Proteomes" id="UP000219897">
    <property type="component" value="Unassembled WGS sequence"/>
</dbReference>
<comment type="caution">
    <text evidence="2">The sequence shown here is derived from an EMBL/GenBank/DDBJ whole genome shotgun (WGS) entry which is preliminary data.</text>
</comment>
<dbReference type="AlphaFoldDB" id="A0ABD6RVZ7"/>